<reference evidence="12" key="1">
    <citation type="journal article" date="2010" name="Genome Biol.">
        <title>Genome sequence of the necrotrophic plant pathogen Pythium ultimum reveals original pathogenicity mechanisms and effector repertoire.</title>
        <authorList>
            <person name="Levesque C.A."/>
            <person name="Brouwer H."/>
            <person name="Cano L."/>
            <person name="Hamilton J.P."/>
            <person name="Holt C."/>
            <person name="Huitema E."/>
            <person name="Raffaele S."/>
            <person name="Robideau G.P."/>
            <person name="Thines M."/>
            <person name="Win J."/>
            <person name="Zerillo M.M."/>
            <person name="Beakes G.W."/>
            <person name="Boore J.L."/>
            <person name="Busam D."/>
            <person name="Dumas B."/>
            <person name="Ferriera S."/>
            <person name="Fuerstenberg S.I."/>
            <person name="Gachon C.M."/>
            <person name="Gaulin E."/>
            <person name="Govers F."/>
            <person name="Grenville-Briggs L."/>
            <person name="Horner N."/>
            <person name="Hostetler J."/>
            <person name="Jiang R.H."/>
            <person name="Johnson J."/>
            <person name="Krajaejun T."/>
            <person name="Lin H."/>
            <person name="Meijer H.J."/>
            <person name="Moore B."/>
            <person name="Morris P."/>
            <person name="Phuntmart V."/>
            <person name="Puiu D."/>
            <person name="Shetty J."/>
            <person name="Stajich J.E."/>
            <person name="Tripathy S."/>
            <person name="Wawra S."/>
            <person name="van West P."/>
            <person name="Whitty B.R."/>
            <person name="Coutinho P.M."/>
            <person name="Henrissat B."/>
            <person name="Martin F."/>
            <person name="Thomas P.D."/>
            <person name="Tyler B.M."/>
            <person name="De Vries R.P."/>
            <person name="Kamoun S."/>
            <person name="Yandell M."/>
            <person name="Tisserat N."/>
            <person name="Buell C.R."/>
        </authorList>
    </citation>
    <scope>NUCLEOTIDE SEQUENCE</scope>
    <source>
        <strain evidence="12">DAOM:BR144</strain>
    </source>
</reference>
<accession>K3X8B3</accession>
<dbReference type="Pfam" id="PF01151">
    <property type="entry name" value="ELO"/>
    <property type="match status" value="1"/>
</dbReference>
<evidence type="ECO:0000313" key="11">
    <source>
        <dbReference type="EnsemblProtists" id="PYU1_T013462"/>
    </source>
</evidence>
<dbReference type="GO" id="GO:0034626">
    <property type="term" value="P:fatty acid elongation, polyunsaturated fatty acid"/>
    <property type="evidence" value="ECO:0007669"/>
    <property type="project" value="TreeGrafter"/>
</dbReference>
<dbReference type="InParanoid" id="K3X8B3"/>
<evidence type="ECO:0000256" key="6">
    <source>
        <dbReference type="ARBA" id="ARBA00022989"/>
    </source>
</evidence>
<dbReference type="PROSITE" id="PS01188">
    <property type="entry name" value="ELO"/>
    <property type="match status" value="1"/>
</dbReference>
<dbReference type="OMA" id="PISWVPI"/>
<reference evidence="11" key="3">
    <citation type="submission" date="2015-02" db="UniProtKB">
        <authorList>
            <consortium name="EnsemblProtists"/>
        </authorList>
    </citation>
    <scope>IDENTIFICATION</scope>
    <source>
        <strain evidence="11">DAOM BR144</strain>
    </source>
</reference>
<keyword evidence="12" id="KW-1185">Reference proteome</keyword>
<reference evidence="12" key="2">
    <citation type="submission" date="2010-04" db="EMBL/GenBank/DDBJ databases">
        <authorList>
            <person name="Buell R."/>
            <person name="Hamilton J."/>
            <person name="Hostetler J."/>
        </authorList>
    </citation>
    <scope>NUCLEOTIDE SEQUENCE [LARGE SCALE GENOMIC DNA]</scope>
    <source>
        <strain evidence="12">DAOM:BR144</strain>
    </source>
</reference>
<feature type="transmembrane region" description="Helical" evidence="10">
    <location>
        <begin position="151"/>
        <end position="170"/>
    </location>
</feature>
<evidence type="ECO:0000256" key="3">
    <source>
        <dbReference type="ARBA" id="ARBA00022679"/>
    </source>
</evidence>
<evidence type="ECO:0000313" key="12">
    <source>
        <dbReference type="Proteomes" id="UP000019132"/>
    </source>
</evidence>
<dbReference type="PANTHER" id="PTHR11157">
    <property type="entry name" value="FATTY ACID ACYL TRANSFERASE-RELATED"/>
    <property type="match status" value="1"/>
</dbReference>
<feature type="transmembrane region" description="Helical" evidence="10">
    <location>
        <begin position="118"/>
        <end position="139"/>
    </location>
</feature>
<keyword evidence="4 10" id="KW-0812">Transmembrane</keyword>
<dbReference type="GO" id="GO:0005789">
    <property type="term" value="C:endoplasmic reticulum membrane"/>
    <property type="evidence" value="ECO:0007669"/>
    <property type="project" value="TreeGrafter"/>
</dbReference>
<evidence type="ECO:0000256" key="8">
    <source>
        <dbReference type="ARBA" id="ARBA00023136"/>
    </source>
</evidence>
<evidence type="ECO:0000256" key="10">
    <source>
        <dbReference type="RuleBase" id="RU361115"/>
    </source>
</evidence>
<keyword evidence="6 10" id="KW-1133">Transmembrane helix</keyword>
<dbReference type="Proteomes" id="UP000019132">
    <property type="component" value="Unassembled WGS sequence"/>
</dbReference>
<keyword evidence="8 10" id="KW-0472">Membrane</keyword>
<dbReference type="InterPro" id="IPR002076">
    <property type="entry name" value="ELO_fam"/>
</dbReference>
<feature type="transmembrane region" description="Helical" evidence="10">
    <location>
        <begin position="42"/>
        <end position="63"/>
    </location>
</feature>
<sequence>MAAATRTPSLFKELPQLSFLYPFEWERNWEMTTEVKFCRSSMGHAVILCACYAVMCFGGRWLMKDRKPFNLQIPLALWNLALSMFSFMGAIRTVPFLLNTIYRRGVYNSVCMVPTAHYGHGPVGFWVTVFIFSKVPELVDTLFIVLRKKPLIFLHWYHHITVLLFCWHAFATLSASGLYFVAMNYTVHAIMYFYYFLTAMGYRPRWALAVTVFQLSQMVVGVAVCSLATYYIQSGVDCAVDRENLKWGIIMYSSYFALFLKFFIERYFLKGASKSPKKATPAEKKLA</sequence>
<evidence type="ECO:0000256" key="4">
    <source>
        <dbReference type="ARBA" id="ARBA00022692"/>
    </source>
</evidence>
<dbReference type="eggNOG" id="KOG3072">
    <property type="taxonomic scope" value="Eukaryota"/>
</dbReference>
<dbReference type="EMBL" id="GL376593">
    <property type="status" value="NOT_ANNOTATED_CDS"/>
    <property type="molecule type" value="Genomic_DNA"/>
</dbReference>
<keyword evidence="2 10" id="KW-0444">Lipid biosynthesis</keyword>
<keyword evidence="7 10" id="KW-0443">Lipid metabolism</keyword>
<dbReference type="GO" id="GO:0009922">
    <property type="term" value="F:fatty acid elongase activity"/>
    <property type="evidence" value="ECO:0007669"/>
    <property type="project" value="InterPro"/>
</dbReference>
<evidence type="ECO:0000256" key="9">
    <source>
        <dbReference type="ARBA" id="ARBA00023160"/>
    </source>
</evidence>
<dbReference type="PANTHER" id="PTHR11157:SF17">
    <property type="entry name" value="ELONGATION OF VERY LONG CHAIN FATTY ACIDS PROTEIN 6"/>
    <property type="match status" value="1"/>
</dbReference>
<organism evidence="11 12">
    <name type="scientific">Globisporangium ultimum (strain ATCC 200006 / CBS 805.95 / DAOM BR144)</name>
    <name type="common">Pythium ultimum</name>
    <dbReference type="NCBI Taxonomy" id="431595"/>
    <lineage>
        <taxon>Eukaryota</taxon>
        <taxon>Sar</taxon>
        <taxon>Stramenopiles</taxon>
        <taxon>Oomycota</taxon>
        <taxon>Peronosporomycetes</taxon>
        <taxon>Pythiales</taxon>
        <taxon>Pythiaceae</taxon>
        <taxon>Globisporangium</taxon>
    </lineage>
</organism>
<protein>
    <recommendedName>
        <fullName evidence="10">Elongation of fatty acids protein</fullName>
        <ecNumber evidence="10">2.3.1.-</ecNumber>
    </recommendedName>
</protein>
<proteinExistence type="inferred from homology"/>
<dbReference type="AlphaFoldDB" id="K3X8B3"/>
<dbReference type="STRING" id="431595.K3X8B3"/>
<name>K3X8B3_GLOUD</name>
<keyword evidence="5 10" id="KW-0276">Fatty acid metabolism</keyword>
<dbReference type="GO" id="GO:0030148">
    <property type="term" value="P:sphingolipid biosynthetic process"/>
    <property type="evidence" value="ECO:0007669"/>
    <property type="project" value="TreeGrafter"/>
</dbReference>
<comment type="subcellular location">
    <subcellularLocation>
        <location evidence="1">Membrane</location>
        <topology evidence="1">Multi-pass membrane protein</topology>
    </subcellularLocation>
</comment>
<evidence type="ECO:0000256" key="1">
    <source>
        <dbReference type="ARBA" id="ARBA00004141"/>
    </source>
</evidence>
<evidence type="ECO:0000256" key="7">
    <source>
        <dbReference type="ARBA" id="ARBA00023098"/>
    </source>
</evidence>
<comment type="similarity">
    <text evidence="10">Belongs to the ELO family.</text>
</comment>
<evidence type="ECO:0000256" key="2">
    <source>
        <dbReference type="ARBA" id="ARBA00022516"/>
    </source>
</evidence>
<dbReference type="HOGENOM" id="CLU_048483_1_1_1"/>
<feature type="transmembrane region" description="Helical" evidence="10">
    <location>
        <begin position="75"/>
        <end position="98"/>
    </location>
</feature>
<feature type="transmembrane region" description="Helical" evidence="10">
    <location>
        <begin position="207"/>
        <end position="232"/>
    </location>
</feature>
<keyword evidence="9 10" id="KW-0275">Fatty acid biosynthesis</keyword>
<dbReference type="GO" id="GO:0042761">
    <property type="term" value="P:very long-chain fatty acid biosynthetic process"/>
    <property type="evidence" value="ECO:0007669"/>
    <property type="project" value="TreeGrafter"/>
</dbReference>
<dbReference type="VEuPathDB" id="FungiDB:PYU1_G013433"/>
<dbReference type="EnsemblProtists" id="PYU1_T013462">
    <property type="protein sequence ID" value="PYU1_T013462"/>
    <property type="gene ID" value="PYU1_G013433"/>
</dbReference>
<dbReference type="GO" id="GO:0019367">
    <property type="term" value="P:fatty acid elongation, saturated fatty acid"/>
    <property type="evidence" value="ECO:0007669"/>
    <property type="project" value="TreeGrafter"/>
</dbReference>
<feature type="transmembrane region" description="Helical" evidence="10">
    <location>
        <begin position="176"/>
        <end position="195"/>
    </location>
</feature>
<dbReference type="GO" id="GO:0034625">
    <property type="term" value="P:fatty acid elongation, monounsaturated fatty acid"/>
    <property type="evidence" value="ECO:0007669"/>
    <property type="project" value="TreeGrafter"/>
</dbReference>
<keyword evidence="3 10" id="KW-0808">Transferase</keyword>
<dbReference type="InterPro" id="IPR030457">
    <property type="entry name" value="ELO_CS"/>
</dbReference>
<comment type="catalytic activity">
    <reaction evidence="10">
        <text>an acyl-CoA + malonyl-CoA + H(+) = a 3-oxoacyl-CoA + CO2 + CoA</text>
        <dbReference type="Rhea" id="RHEA:50252"/>
        <dbReference type="ChEBI" id="CHEBI:15378"/>
        <dbReference type="ChEBI" id="CHEBI:16526"/>
        <dbReference type="ChEBI" id="CHEBI:57287"/>
        <dbReference type="ChEBI" id="CHEBI:57384"/>
        <dbReference type="ChEBI" id="CHEBI:58342"/>
        <dbReference type="ChEBI" id="CHEBI:90726"/>
    </reaction>
    <physiologicalReaction direction="left-to-right" evidence="10">
        <dbReference type="Rhea" id="RHEA:50253"/>
    </physiologicalReaction>
</comment>
<evidence type="ECO:0000256" key="5">
    <source>
        <dbReference type="ARBA" id="ARBA00022832"/>
    </source>
</evidence>
<dbReference type="FunCoup" id="K3X8B3">
    <property type="interactions" value="39"/>
</dbReference>
<feature type="transmembrane region" description="Helical" evidence="10">
    <location>
        <begin position="244"/>
        <end position="264"/>
    </location>
</feature>
<dbReference type="EC" id="2.3.1.-" evidence="10"/>